<dbReference type="EMBL" id="JAIWYP010000012">
    <property type="protein sequence ID" value="KAH3725026.1"/>
    <property type="molecule type" value="Genomic_DNA"/>
</dbReference>
<accession>A0A9D4CI06</accession>
<name>A0A9D4CI06_DREPO</name>
<keyword evidence="2" id="KW-1185">Reference proteome</keyword>
<comment type="caution">
    <text evidence="1">The sequence shown here is derived from an EMBL/GenBank/DDBJ whole genome shotgun (WGS) entry which is preliminary data.</text>
</comment>
<proteinExistence type="predicted"/>
<evidence type="ECO:0000313" key="1">
    <source>
        <dbReference type="EMBL" id="KAH3725026.1"/>
    </source>
</evidence>
<sequence>MFSEINKEPLVIDITDSQGISPISPSNGSEIIDSQLDLFDSYAQDTPNSKLQPSVNPATQ</sequence>
<dbReference type="Proteomes" id="UP000828390">
    <property type="component" value="Unassembled WGS sequence"/>
</dbReference>
<gene>
    <name evidence="1" type="ORF">DPMN_050855</name>
</gene>
<reference evidence="1" key="2">
    <citation type="submission" date="2020-11" db="EMBL/GenBank/DDBJ databases">
        <authorList>
            <person name="McCartney M.A."/>
            <person name="Auch B."/>
            <person name="Kono T."/>
            <person name="Mallez S."/>
            <person name="Becker A."/>
            <person name="Gohl D.M."/>
            <person name="Silverstein K.A.T."/>
            <person name="Koren S."/>
            <person name="Bechman K.B."/>
            <person name="Herman A."/>
            <person name="Abrahante J.E."/>
            <person name="Garbe J."/>
        </authorList>
    </citation>
    <scope>NUCLEOTIDE SEQUENCE</scope>
    <source>
        <strain evidence="1">Duluth1</strain>
        <tissue evidence="1">Whole animal</tissue>
    </source>
</reference>
<reference evidence="1" key="1">
    <citation type="journal article" date="2019" name="bioRxiv">
        <title>The Genome of the Zebra Mussel, Dreissena polymorpha: A Resource for Invasive Species Research.</title>
        <authorList>
            <person name="McCartney M.A."/>
            <person name="Auch B."/>
            <person name="Kono T."/>
            <person name="Mallez S."/>
            <person name="Zhang Y."/>
            <person name="Obille A."/>
            <person name="Becker A."/>
            <person name="Abrahante J.E."/>
            <person name="Garbe J."/>
            <person name="Badalamenti J.P."/>
            <person name="Herman A."/>
            <person name="Mangelson H."/>
            <person name="Liachko I."/>
            <person name="Sullivan S."/>
            <person name="Sone E.D."/>
            <person name="Koren S."/>
            <person name="Silverstein K.A.T."/>
            <person name="Beckman K.B."/>
            <person name="Gohl D.M."/>
        </authorList>
    </citation>
    <scope>NUCLEOTIDE SEQUENCE</scope>
    <source>
        <strain evidence="1">Duluth1</strain>
        <tissue evidence="1">Whole animal</tissue>
    </source>
</reference>
<organism evidence="1 2">
    <name type="scientific">Dreissena polymorpha</name>
    <name type="common">Zebra mussel</name>
    <name type="synonym">Mytilus polymorpha</name>
    <dbReference type="NCBI Taxonomy" id="45954"/>
    <lineage>
        <taxon>Eukaryota</taxon>
        <taxon>Metazoa</taxon>
        <taxon>Spiralia</taxon>
        <taxon>Lophotrochozoa</taxon>
        <taxon>Mollusca</taxon>
        <taxon>Bivalvia</taxon>
        <taxon>Autobranchia</taxon>
        <taxon>Heteroconchia</taxon>
        <taxon>Euheterodonta</taxon>
        <taxon>Imparidentia</taxon>
        <taxon>Neoheterodontei</taxon>
        <taxon>Myida</taxon>
        <taxon>Dreissenoidea</taxon>
        <taxon>Dreissenidae</taxon>
        <taxon>Dreissena</taxon>
    </lineage>
</organism>
<evidence type="ECO:0000313" key="2">
    <source>
        <dbReference type="Proteomes" id="UP000828390"/>
    </source>
</evidence>
<protein>
    <submittedName>
        <fullName evidence="1">Uncharacterized protein</fullName>
    </submittedName>
</protein>
<dbReference type="AlphaFoldDB" id="A0A9D4CI06"/>